<dbReference type="eggNOG" id="ENOG502ZCAS">
    <property type="taxonomic scope" value="Bacteria"/>
</dbReference>
<dbReference type="KEGG" id="bon:A361_10430"/>
<proteinExistence type="predicted"/>
<evidence type="ECO:0000313" key="2">
    <source>
        <dbReference type="Proteomes" id="UP000077856"/>
    </source>
</evidence>
<organism evidence="1 2">
    <name type="scientific">Cytobacillus oceanisediminis 2691</name>
    <dbReference type="NCBI Taxonomy" id="1196031"/>
    <lineage>
        <taxon>Bacteria</taxon>
        <taxon>Bacillati</taxon>
        <taxon>Bacillota</taxon>
        <taxon>Bacilli</taxon>
        <taxon>Bacillales</taxon>
        <taxon>Bacillaceae</taxon>
        <taxon>Cytobacillus</taxon>
    </lineage>
</organism>
<name>A0A169FLM9_9BACI</name>
<dbReference type="RefSeq" id="WP_019381841.1">
    <property type="nucleotide sequence ID" value="NZ_CP015506.1"/>
</dbReference>
<dbReference type="EMBL" id="CP015506">
    <property type="protein sequence ID" value="AND39531.1"/>
    <property type="molecule type" value="Genomic_DNA"/>
</dbReference>
<protein>
    <submittedName>
        <fullName evidence="1">Uncharacterized protein</fullName>
    </submittedName>
</protein>
<dbReference type="AlphaFoldDB" id="A0A169FLM9"/>
<accession>A0A169FLM9</accession>
<sequence length="360" mass="42657">MEEEKTKKVLKYREAVIAKFLNYQEEESNVFMPNEIFSDIQKPFKEIAAQKVRNRPHKFIKVETLKGIRNKRGQNEGANSTHIAFAYSYYYFITWLYRYVKYGQFKINVEDIKEILGYARTSVEVDYIIKKNGILDQINYTQTTTDYPIAWEMDDFNGLEFMLLSDAEPETRTLMYREKGRNYKVKYPVKHFHRSLETYESGEMDGLFFEPYDFDVIPFEIFLFCMGKKELGVRGFYLYCYIKRMNGFYGGGYDASYERLSEETGIPKSTLEDDMKLVRQYRMVNIVDQMDYFVHGLSKEERKATSYVANSYKLFSETKIPIKTIDRMSLVDYRAMQESKRTAPTAEEIDDQMWGLPSNL</sequence>
<evidence type="ECO:0000313" key="1">
    <source>
        <dbReference type="EMBL" id="AND39531.1"/>
    </source>
</evidence>
<reference evidence="1 2" key="1">
    <citation type="submission" date="2016-04" db="EMBL/GenBank/DDBJ databases">
        <title>Complete genome sequence of Bacillus oceanisediminis strain 2691.</title>
        <authorList>
            <person name="Jeong H."/>
            <person name="Kim H.J."/>
            <person name="Lee D.-W."/>
        </authorList>
    </citation>
    <scope>NUCLEOTIDE SEQUENCE [LARGE SCALE GENOMIC DNA]</scope>
    <source>
        <strain evidence="1 2">2691</strain>
    </source>
</reference>
<dbReference type="Proteomes" id="UP000077856">
    <property type="component" value="Chromosome"/>
</dbReference>
<dbReference type="STRING" id="1196031.A361_10430"/>
<gene>
    <name evidence="1" type="ORF">A361_10430</name>
</gene>